<dbReference type="Proteomes" id="UP000215377">
    <property type="component" value="Unassembled WGS sequence"/>
</dbReference>
<name>A0A225NK69_9RHOB</name>
<reference evidence="3 4" key="1">
    <citation type="submission" date="2013-04" db="EMBL/GenBank/DDBJ databases">
        <title>Oceanicola sp. 22II1-22F33 Genome Sequencing.</title>
        <authorList>
            <person name="Lai Q."/>
            <person name="Li G."/>
            <person name="Shao Z."/>
        </authorList>
    </citation>
    <scope>NUCLEOTIDE SEQUENCE [LARGE SCALE GENOMIC DNA]</scope>
    <source>
        <strain evidence="3 4">22II1-22F33</strain>
    </source>
</reference>
<dbReference type="Pfam" id="PF03886">
    <property type="entry name" value="ABC_trans_aux"/>
    <property type="match status" value="1"/>
</dbReference>
<dbReference type="EMBL" id="AQQR01000007">
    <property type="protein sequence ID" value="OWU72262.1"/>
    <property type="molecule type" value="Genomic_DNA"/>
</dbReference>
<sequence>MRLLLALLIGFTLAACSSDQRYGVSPPLPDQRVSTGYRGIEIVPVSLPAYGSDQEISVRKADGAITPLGPLWADDPERAVTLQLARDLGTITGSIAAPAPWPFRSLPDARVDVRVEDFLATDDGVFLLSGQYFVAPETGGRDRARRFSFSVPLADPVTPGGIVAARGTAITRLATEIAQNGLR</sequence>
<keyword evidence="4" id="KW-1185">Reference proteome</keyword>
<comment type="caution">
    <text evidence="3">The sequence shown here is derived from an EMBL/GenBank/DDBJ whole genome shotgun (WGS) entry which is preliminary data.</text>
</comment>
<dbReference type="PROSITE" id="PS51257">
    <property type="entry name" value="PROKAR_LIPOPROTEIN"/>
    <property type="match status" value="1"/>
</dbReference>
<gene>
    <name evidence="3" type="ORF">ATO3_17050</name>
</gene>
<evidence type="ECO:0000256" key="1">
    <source>
        <dbReference type="SAM" id="SignalP"/>
    </source>
</evidence>
<feature type="domain" description="ABC-type transport auxiliary lipoprotein component" evidence="2">
    <location>
        <begin position="24"/>
        <end position="178"/>
    </location>
</feature>
<evidence type="ECO:0000259" key="2">
    <source>
        <dbReference type="Pfam" id="PF03886"/>
    </source>
</evidence>
<organism evidence="3 4">
    <name type="scientific">Marinibacterium profundimaris</name>
    <dbReference type="NCBI Taxonomy" id="1679460"/>
    <lineage>
        <taxon>Bacteria</taxon>
        <taxon>Pseudomonadati</taxon>
        <taxon>Pseudomonadota</taxon>
        <taxon>Alphaproteobacteria</taxon>
        <taxon>Rhodobacterales</taxon>
        <taxon>Paracoccaceae</taxon>
        <taxon>Marinibacterium</taxon>
    </lineage>
</organism>
<feature type="signal peptide" evidence="1">
    <location>
        <begin position="1"/>
        <end position="17"/>
    </location>
</feature>
<dbReference type="OrthoDB" id="7858211at2"/>
<dbReference type="Gene3D" id="3.40.50.10610">
    <property type="entry name" value="ABC-type transport auxiliary lipoprotein component"/>
    <property type="match status" value="1"/>
</dbReference>
<dbReference type="InterPro" id="IPR005586">
    <property type="entry name" value="ABC_trans_aux"/>
</dbReference>
<feature type="chain" id="PRO_5012420504" description="ABC-type transport auxiliary lipoprotein component domain-containing protein" evidence="1">
    <location>
        <begin position="18"/>
        <end position="183"/>
    </location>
</feature>
<keyword evidence="1" id="KW-0732">Signal</keyword>
<protein>
    <recommendedName>
        <fullName evidence="2">ABC-type transport auxiliary lipoprotein component domain-containing protein</fullName>
    </recommendedName>
</protein>
<evidence type="ECO:0000313" key="4">
    <source>
        <dbReference type="Proteomes" id="UP000215377"/>
    </source>
</evidence>
<dbReference type="RefSeq" id="WP_088651098.1">
    <property type="nucleotide sequence ID" value="NZ_AQQR01000007.1"/>
</dbReference>
<dbReference type="SUPFAM" id="SSF159594">
    <property type="entry name" value="XCC0632-like"/>
    <property type="match status" value="1"/>
</dbReference>
<evidence type="ECO:0000313" key="3">
    <source>
        <dbReference type="EMBL" id="OWU72262.1"/>
    </source>
</evidence>
<accession>A0A225NK69</accession>
<proteinExistence type="predicted"/>
<dbReference type="AlphaFoldDB" id="A0A225NK69"/>